<evidence type="ECO:0000256" key="1">
    <source>
        <dbReference type="ARBA" id="ARBA00004651"/>
    </source>
</evidence>
<dbReference type="Gene3D" id="1.20.1250.20">
    <property type="entry name" value="MFS general substrate transporter like domains"/>
    <property type="match status" value="1"/>
</dbReference>
<feature type="transmembrane region" description="Helical" evidence="6">
    <location>
        <begin position="12"/>
        <end position="38"/>
    </location>
</feature>
<dbReference type="RefSeq" id="WP_171628564.1">
    <property type="nucleotide sequence ID" value="NZ_WHNY01000005.1"/>
</dbReference>
<evidence type="ECO:0000256" key="4">
    <source>
        <dbReference type="ARBA" id="ARBA00022989"/>
    </source>
</evidence>
<evidence type="ECO:0000256" key="5">
    <source>
        <dbReference type="ARBA" id="ARBA00023136"/>
    </source>
</evidence>
<feature type="transmembrane region" description="Helical" evidence="6">
    <location>
        <begin position="44"/>
        <end position="63"/>
    </location>
</feature>
<gene>
    <name evidence="8" type="ORF">GC096_01615</name>
</gene>
<reference evidence="8 9" key="1">
    <citation type="submission" date="2019-10" db="EMBL/GenBank/DDBJ databases">
        <title>Description of Paenibacillus humi sp. nov.</title>
        <authorList>
            <person name="Carlier A."/>
            <person name="Qi S."/>
        </authorList>
    </citation>
    <scope>NUCLEOTIDE SEQUENCE [LARGE SCALE GENOMIC DNA]</scope>
    <source>
        <strain evidence="8 9">LMG 31461</strain>
    </source>
</reference>
<evidence type="ECO:0000313" key="8">
    <source>
        <dbReference type="EMBL" id="NOU62743.1"/>
    </source>
</evidence>
<evidence type="ECO:0000313" key="9">
    <source>
        <dbReference type="Proteomes" id="UP000653578"/>
    </source>
</evidence>
<dbReference type="InterPro" id="IPR020846">
    <property type="entry name" value="MFS_dom"/>
</dbReference>
<dbReference type="InterPro" id="IPR036259">
    <property type="entry name" value="MFS_trans_sf"/>
</dbReference>
<evidence type="ECO:0000256" key="6">
    <source>
        <dbReference type="SAM" id="Phobius"/>
    </source>
</evidence>
<organism evidence="8 9">
    <name type="scientific">Paenibacillus plantarum</name>
    <dbReference type="NCBI Taxonomy" id="2654975"/>
    <lineage>
        <taxon>Bacteria</taxon>
        <taxon>Bacillati</taxon>
        <taxon>Bacillota</taxon>
        <taxon>Bacilli</taxon>
        <taxon>Bacillales</taxon>
        <taxon>Paenibacillaceae</taxon>
        <taxon>Paenibacillus</taxon>
    </lineage>
</organism>
<keyword evidence="5 6" id="KW-0472">Membrane</keyword>
<accession>A0ABX1X2X0</accession>
<keyword evidence="9" id="KW-1185">Reference proteome</keyword>
<keyword evidence="3 6" id="KW-0812">Transmembrane</keyword>
<dbReference type="EMBL" id="WHNY01000005">
    <property type="protein sequence ID" value="NOU62743.1"/>
    <property type="molecule type" value="Genomic_DNA"/>
</dbReference>
<dbReference type="SUPFAM" id="SSF103473">
    <property type="entry name" value="MFS general substrate transporter"/>
    <property type="match status" value="1"/>
</dbReference>
<feature type="domain" description="Major facilitator superfamily (MFS) profile" evidence="7">
    <location>
        <begin position="1"/>
        <end position="73"/>
    </location>
</feature>
<keyword evidence="4 6" id="KW-1133">Transmembrane helix</keyword>
<dbReference type="PROSITE" id="PS50850">
    <property type="entry name" value="MFS"/>
    <property type="match status" value="1"/>
</dbReference>
<evidence type="ECO:0000256" key="3">
    <source>
        <dbReference type="ARBA" id="ARBA00022692"/>
    </source>
</evidence>
<comment type="subcellular location">
    <subcellularLocation>
        <location evidence="1">Cell membrane</location>
        <topology evidence="1">Multi-pass membrane protein</topology>
    </subcellularLocation>
</comment>
<evidence type="ECO:0000259" key="7">
    <source>
        <dbReference type="PROSITE" id="PS50850"/>
    </source>
</evidence>
<proteinExistence type="predicted"/>
<protein>
    <recommendedName>
        <fullName evidence="7">Major facilitator superfamily (MFS) profile domain-containing protein</fullName>
    </recommendedName>
</protein>
<evidence type="ECO:0000256" key="2">
    <source>
        <dbReference type="ARBA" id="ARBA00022448"/>
    </source>
</evidence>
<name>A0ABX1X2X0_9BACL</name>
<comment type="caution">
    <text evidence="8">The sequence shown here is derived from an EMBL/GenBank/DDBJ whole genome shotgun (WGS) entry which is preliminary data.</text>
</comment>
<keyword evidence="2" id="KW-0813">Transport</keyword>
<sequence length="73" mass="7786">MTYISFIVPAQVRGYSIGWFIAAADFGTSSGAFLMGWLAESFSFEMMLSIAAGLGGVTIILALSHQGRKKVAH</sequence>
<dbReference type="Proteomes" id="UP000653578">
    <property type="component" value="Unassembled WGS sequence"/>
</dbReference>